<dbReference type="Proteomes" id="UP000530268">
    <property type="component" value="Unassembled WGS sequence"/>
</dbReference>
<feature type="signal peptide" evidence="2">
    <location>
        <begin position="1"/>
        <end position="24"/>
    </location>
</feature>
<evidence type="ECO:0000256" key="1">
    <source>
        <dbReference type="SAM" id="Phobius"/>
    </source>
</evidence>
<organism evidence="3 4">
    <name type="scientific">Sulfitobacter undariae</name>
    <dbReference type="NCBI Taxonomy" id="1563671"/>
    <lineage>
        <taxon>Bacteria</taxon>
        <taxon>Pseudomonadati</taxon>
        <taxon>Pseudomonadota</taxon>
        <taxon>Alphaproteobacteria</taxon>
        <taxon>Rhodobacterales</taxon>
        <taxon>Roseobacteraceae</taxon>
        <taxon>Sulfitobacter</taxon>
    </lineage>
</organism>
<name>A0A7W6E0K2_9RHOB</name>
<keyword evidence="4" id="KW-1185">Reference proteome</keyword>
<feature type="transmembrane region" description="Helical" evidence="1">
    <location>
        <begin position="75"/>
        <end position="101"/>
    </location>
</feature>
<evidence type="ECO:0000256" key="2">
    <source>
        <dbReference type="SAM" id="SignalP"/>
    </source>
</evidence>
<keyword evidence="1" id="KW-1133">Transmembrane helix</keyword>
<protein>
    <submittedName>
        <fullName evidence="3">Uncharacterized protein</fullName>
    </submittedName>
</protein>
<feature type="chain" id="PRO_5031335092" evidence="2">
    <location>
        <begin position="25"/>
        <end position="106"/>
    </location>
</feature>
<proteinExistence type="predicted"/>
<accession>A0A7W6E0K2</accession>
<comment type="caution">
    <text evidence="3">The sequence shown here is derived from an EMBL/GenBank/DDBJ whole genome shotgun (WGS) entry which is preliminary data.</text>
</comment>
<dbReference type="RefSeq" id="WP_184561772.1">
    <property type="nucleotide sequence ID" value="NZ_JACIEI010000001.1"/>
</dbReference>
<reference evidence="3 4" key="1">
    <citation type="submission" date="2020-08" db="EMBL/GenBank/DDBJ databases">
        <title>Genomic Encyclopedia of Type Strains, Phase IV (KMG-IV): sequencing the most valuable type-strain genomes for metagenomic binning, comparative biology and taxonomic classification.</title>
        <authorList>
            <person name="Goeker M."/>
        </authorList>
    </citation>
    <scope>NUCLEOTIDE SEQUENCE [LARGE SCALE GENOMIC DNA]</scope>
    <source>
        <strain evidence="3 4">DSM 102234</strain>
    </source>
</reference>
<keyword evidence="1" id="KW-0812">Transmembrane</keyword>
<gene>
    <name evidence="3" type="ORF">GGR95_000149</name>
</gene>
<evidence type="ECO:0000313" key="4">
    <source>
        <dbReference type="Proteomes" id="UP000530268"/>
    </source>
</evidence>
<dbReference type="AlphaFoldDB" id="A0A7W6E0K2"/>
<feature type="transmembrane region" description="Helical" evidence="1">
    <location>
        <begin position="34"/>
        <end position="54"/>
    </location>
</feature>
<keyword evidence="2" id="KW-0732">Signal</keyword>
<evidence type="ECO:0000313" key="3">
    <source>
        <dbReference type="EMBL" id="MBB3992530.1"/>
    </source>
</evidence>
<dbReference type="EMBL" id="JACIEI010000001">
    <property type="protein sequence ID" value="MBB3992530.1"/>
    <property type="molecule type" value="Genomic_DNA"/>
</dbReference>
<sequence length="106" mass="11725">MFRFTTSTCLLLFSFISLPQTAQAANFGFVRWPGYLDMPIIAAMLMTGLSFVLLKTQMPKGAKDFVSVPKDERSVMLKASAFLMLVSFVVCLGMIFVGMGLQRAVE</sequence>
<keyword evidence="1" id="KW-0472">Membrane</keyword>